<dbReference type="InterPro" id="IPR003615">
    <property type="entry name" value="HNH_nuc"/>
</dbReference>
<evidence type="ECO:0000259" key="1">
    <source>
        <dbReference type="SMART" id="SM00507"/>
    </source>
</evidence>
<evidence type="ECO:0000313" key="3">
    <source>
        <dbReference type="Proteomes" id="UP000179797"/>
    </source>
</evidence>
<proteinExistence type="predicted"/>
<sequence length="263" mass="31128">MGEKNGIVMLYNFEYLKNKLDQLRFPEIQANTGFKIIKGVNFEKAYKEGSIQFDAKGIHLEYDGKSHKGYMFIKEPWIEKYGSYPKFHVTQCQTIQEFINRGNFKIRYEFSNSSVNDLIDKSSRNLYKDQALEMCTYCKKAIMEDIHTTEDFFDSLDKSEIESNNIEVDIHGYVKDKEKISRVYRSRHNYICEVCSIEPLSKMDRRWWHVHHVDGDKTNNSETNLKCLCIKCHSEVDERHILNFSKGTMKLELDAFKKKFTFL</sequence>
<reference evidence="2 3" key="1">
    <citation type="journal article" date="2012" name="Int. J. Syst. Evol. Microbiol.">
        <title>Flammeovirga pacifica sp. nov., isolated from deep-sea sediment.</title>
        <authorList>
            <person name="Xu H."/>
            <person name="Fu Y."/>
            <person name="Yang N."/>
            <person name="Ding Z."/>
            <person name="Lai Q."/>
            <person name="Zeng R."/>
        </authorList>
    </citation>
    <scope>NUCLEOTIDE SEQUENCE [LARGE SCALE GENOMIC DNA]</scope>
    <source>
        <strain evidence="3">DSM 24597 / LMG 26175 / WPAGA1</strain>
    </source>
</reference>
<feature type="domain" description="HNH nuclease" evidence="1">
    <location>
        <begin position="179"/>
        <end position="234"/>
    </location>
</feature>
<comment type="caution">
    <text evidence="2">The sequence shown here is derived from an EMBL/GenBank/DDBJ whole genome shotgun (WGS) entry which is preliminary data.</text>
</comment>
<dbReference type="AlphaFoldDB" id="A0A1S1YU15"/>
<keyword evidence="3" id="KW-1185">Reference proteome</keyword>
<dbReference type="SMART" id="SM00507">
    <property type="entry name" value="HNHc"/>
    <property type="match status" value="1"/>
</dbReference>
<dbReference type="Proteomes" id="UP000179797">
    <property type="component" value="Unassembled WGS sequence"/>
</dbReference>
<gene>
    <name evidence="2" type="ORF">NH26_23315</name>
</gene>
<dbReference type="CDD" id="cd00085">
    <property type="entry name" value="HNHc"/>
    <property type="match status" value="1"/>
</dbReference>
<dbReference type="EMBL" id="JRYR02000002">
    <property type="protein sequence ID" value="OHX64509.1"/>
    <property type="molecule type" value="Genomic_DNA"/>
</dbReference>
<organism evidence="2 3">
    <name type="scientific">Flammeovirga pacifica</name>
    <dbReference type="NCBI Taxonomy" id="915059"/>
    <lineage>
        <taxon>Bacteria</taxon>
        <taxon>Pseudomonadati</taxon>
        <taxon>Bacteroidota</taxon>
        <taxon>Cytophagia</taxon>
        <taxon>Cytophagales</taxon>
        <taxon>Flammeovirgaceae</taxon>
        <taxon>Flammeovirga</taxon>
    </lineage>
</organism>
<dbReference type="STRING" id="915059.NH26_23315"/>
<protein>
    <recommendedName>
        <fullName evidence="1">HNH nuclease domain-containing protein</fullName>
    </recommendedName>
</protein>
<evidence type="ECO:0000313" key="2">
    <source>
        <dbReference type="EMBL" id="OHX64509.1"/>
    </source>
</evidence>
<accession>A0A1S1YU15</accession>
<name>A0A1S1YU15_FLAPC</name>